<name>A0A8C5SAZ2_LATLA</name>
<protein>
    <recommendedName>
        <fullName evidence="4">Secreted protein</fullName>
    </recommendedName>
</protein>
<feature type="chain" id="PRO_5034215568" description="Secreted protein" evidence="1">
    <location>
        <begin position="32"/>
        <end position="91"/>
    </location>
</feature>
<evidence type="ECO:0008006" key="4">
    <source>
        <dbReference type="Google" id="ProtNLM"/>
    </source>
</evidence>
<evidence type="ECO:0000313" key="2">
    <source>
        <dbReference type="Ensembl" id="ENSLLTP00000015702.1"/>
    </source>
</evidence>
<keyword evidence="3" id="KW-1185">Reference proteome</keyword>
<feature type="signal peptide" evidence="1">
    <location>
        <begin position="1"/>
        <end position="31"/>
    </location>
</feature>
<dbReference type="Proteomes" id="UP000694406">
    <property type="component" value="Unplaced"/>
</dbReference>
<dbReference type="AlphaFoldDB" id="A0A8C5SAZ2"/>
<evidence type="ECO:0000256" key="1">
    <source>
        <dbReference type="SAM" id="SignalP"/>
    </source>
</evidence>
<reference evidence="2" key="2">
    <citation type="submission" date="2025-09" db="UniProtKB">
        <authorList>
            <consortium name="Ensembl"/>
        </authorList>
    </citation>
    <scope>IDENTIFICATION</scope>
</reference>
<keyword evidence="1" id="KW-0732">Signal</keyword>
<dbReference type="Ensembl" id="ENSLLTT00000016311.1">
    <property type="protein sequence ID" value="ENSLLTP00000015702.1"/>
    <property type="gene ID" value="ENSLLTG00000012032.1"/>
</dbReference>
<evidence type="ECO:0000313" key="3">
    <source>
        <dbReference type="Proteomes" id="UP000694406"/>
    </source>
</evidence>
<sequence length="91" mass="10330">MDPTCHTHVAPLLHELCLLLIRFLCAIQTVAHLVCFCREDMLQVTSVKKSHLLGPRKCPYPGIKPILWIIYPEIRLPQLGALKIVSFPSDK</sequence>
<organism evidence="2 3">
    <name type="scientific">Laticauda laticaudata</name>
    <name type="common">Blue-ringed sea krait</name>
    <name type="synonym">Blue-lipped sea krait</name>
    <dbReference type="NCBI Taxonomy" id="8630"/>
    <lineage>
        <taxon>Eukaryota</taxon>
        <taxon>Metazoa</taxon>
        <taxon>Chordata</taxon>
        <taxon>Craniata</taxon>
        <taxon>Vertebrata</taxon>
        <taxon>Euteleostomi</taxon>
        <taxon>Lepidosauria</taxon>
        <taxon>Squamata</taxon>
        <taxon>Bifurcata</taxon>
        <taxon>Unidentata</taxon>
        <taxon>Episquamata</taxon>
        <taxon>Toxicofera</taxon>
        <taxon>Serpentes</taxon>
        <taxon>Colubroidea</taxon>
        <taxon>Elapidae</taxon>
        <taxon>Laticaudinae</taxon>
        <taxon>Laticauda</taxon>
    </lineage>
</organism>
<proteinExistence type="predicted"/>
<accession>A0A8C5SAZ2</accession>
<reference evidence="2" key="1">
    <citation type="submission" date="2025-08" db="UniProtKB">
        <authorList>
            <consortium name="Ensembl"/>
        </authorList>
    </citation>
    <scope>IDENTIFICATION</scope>
</reference>